<dbReference type="OrthoDB" id="6477852at2"/>
<dbReference type="Proteomes" id="UP000028640">
    <property type="component" value="Unassembled WGS sequence"/>
</dbReference>
<accession>A0A085GIQ0</accession>
<evidence type="ECO:0000313" key="2">
    <source>
        <dbReference type="EMBL" id="KFC83595.1"/>
    </source>
</evidence>
<feature type="transmembrane region" description="Helical" evidence="1">
    <location>
        <begin position="35"/>
        <end position="53"/>
    </location>
</feature>
<dbReference type="EMBL" id="JMPJ01000037">
    <property type="protein sequence ID" value="KFC83595.1"/>
    <property type="molecule type" value="Genomic_DNA"/>
</dbReference>
<proteinExistence type="predicted"/>
<dbReference type="AlphaFoldDB" id="A0A085GIQ0"/>
<name>A0A085GIQ0_EWIA3</name>
<dbReference type="eggNOG" id="ENOG50303R9">
    <property type="taxonomic scope" value="Bacteria"/>
</dbReference>
<evidence type="ECO:0000256" key="1">
    <source>
        <dbReference type="SAM" id="Phobius"/>
    </source>
</evidence>
<dbReference type="STRING" id="910964.GEAM_1225"/>
<feature type="transmembrane region" description="Helical" evidence="1">
    <location>
        <begin position="6"/>
        <end position="23"/>
    </location>
</feature>
<gene>
    <name evidence="2" type="ORF">GEAM_1225</name>
</gene>
<reference evidence="2 3" key="1">
    <citation type="submission" date="2014-05" db="EMBL/GenBank/DDBJ databases">
        <title>ATOL: Assembling a taxonomically balanced genome-scale reconstruction of the evolutionary history of the Enterobacteriaceae.</title>
        <authorList>
            <person name="Plunkett G.III."/>
            <person name="Neeno-Eckwall E.C."/>
            <person name="Glasner J.D."/>
            <person name="Perna N.T."/>
        </authorList>
    </citation>
    <scope>NUCLEOTIDE SEQUENCE [LARGE SCALE GENOMIC DNA]</scope>
    <source>
        <strain evidence="2 3">ATCC 33852</strain>
    </source>
</reference>
<keyword evidence="1" id="KW-1133">Transmembrane helix</keyword>
<dbReference type="RefSeq" id="WP_034789503.1">
    <property type="nucleotide sequence ID" value="NZ_JMPJ01000037.1"/>
</dbReference>
<comment type="caution">
    <text evidence="2">The sequence shown here is derived from an EMBL/GenBank/DDBJ whole genome shotgun (WGS) entry which is preliminary data.</text>
</comment>
<sequence length="272" mass="29682">MNWNEVMVWGVSGVVIAAILAALHKKGKLGKTPAIILFLVLVIGGNALYAGLIKPRMQASSQTAEIDHALGELPIFKTINEQEPELYQQIRSNILRLREEGKTQQEAIDTVKPMVSALISQRMNTAPDANVLAAMRVSLQEMQELQARHDGTCFKFLYPQISGGVNTAQVLSPELFKKDLDTMNDLLQASGSGQKTQPTTVSAEKAQALMVPVREKLHQDYGDQLQMFNDLGAASVDRAKVCDISISLYSNILALPEADAVGLLRLMLGKQG</sequence>
<keyword evidence="1" id="KW-0812">Transmembrane</keyword>
<keyword evidence="3" id="KW-1185">Reference proteome</keyword>
<keyword evidence="1" id="KW-0472">Membrane</keyword>
<protein>
    <submittedName>
        <fullName evidence="2">Uncharacterized protein</fullName>
    </submittedName>
</protein>
<organism evidence="2 3">
    <name type="scientific">Ewingella americana (strain ATCC 33852 / DSM 4580 / CCUG 14506 / JCM 5911 / LMG 7869 / NCTC 12157 / CDC 1468-78)</name>
    <dbReference type="NCBI Taxonomy" id="910964"/>
    <lineage>
        <taxon>Bacteria</taxon>
        <taxon>Pseudomonadati</taxon>
        <taxon>Pseudomonadota</taxon>
        <taxon>Gammaproteobacteria</taxon>
        <taxon>Enterobacterales</taxon>
        <taxon>Yersiniaceae</taxon>
        <taxon>Ewingella</taxon>
    </lineage>
</organism>
<dbReference type="GeneID" id="78379566"/>
<evidence type="ECO:0000313" key="3">
    <source>
        <dbReference type="Proteomes" id="UP000028640"/>
    </source>
</evidence>